<dbReference type="GO" id="GO:0045943">
    <property type="term" value="P:positive regulation of transcription by RNA polymerase I"/>
    <property type="evidence" value="ECO:0007669"/>
    <property type="project" value="TreeGrafter"/>
</dbReference>
<proteinExistence type="inferred from homology"/>
<evidence type="ECO:0000313" key="13">
    <source>
        <dbReference type="EMBL" id="QIW95823.1"/>
    </source>
</evidence>
<evidence type="ECO:0000259" key="12">
    <source>
        <dbReference type="SMART" id="SM01036"/>
    </source>
</evidence>
<evidence type="ECO:0000256" key="2">
    <source>
        <dbReference type="ARBA" id="ARBA00010559"/>
    </source>
</evidence>
<dbReference type="SMART" id="SM01036">
    <property type="entry name" value="BP28CT"/>
    <property type="match status" value="1"/>
</dbReference>
<dbReference type="OrthoDB" id="31183at2759"/>
<comment type="similarity">
    <text evidence="2 10">Belongs to the HEATR1/UTP10 family.</text>
</comment>
<evidence type="ECO:0000256" key="4">
    <source>
        <dbReference type="ARBA" id="ARBA00015399"/>
    </source>
</evidence>
<evidence type="ECO:0000256" key="6">
    <source>
        <dbReference type="ARBA" id="ARBA00022552"/>
    </source>
</evidence>
<dbReference type="InterPro" id="IPR022125">
    <property type="entry name" value="U3snoRNP10_N"/>
</dbReference>
<evidence type="ECO:0000256" key="3">
    <source>
        <dbReference type="ARBA" id="ARBA00011399"/>
    </source>
</evidence>
<dbReference type="Pfam" id="PF12397">
    <property type="entry name" value="U3snoRNP10"/>
    <property type="match status" value="1"/>
</dbReference>
<protein>
    <recommendedName>
        <fullName evidence="4 10">U3 small nucleolar RNA-associated protein 10</fullName>
    </recommendedName>
</protein>
<keyword evidence="14" id="KW-1185">Reference proteome</keyword>
<dbReference type="InterPro" id="IPR056473">
    <property type="entry name" value="HEAT_Utp10/HEAT1"/>
</dbReference>
<keyword evidence="6 10" id="KW-0698">rRNA processing</keyword>
<evidence type="ECO:0000256" key="11">
    <source>
        <dbReference type="SAM" id="MobiDB-lite"/>
    </source>
</evidence>
<dbReference type="InterPro" id="IPR040191">
    <property type="entry name" value="UTP10"/>
</dbReference>
<comment type="subcellular location">
    <subcellularLocation>
        <location evidence="1 10">Nucleus</location>
        <location evidence="1 10">Nucleolus</location>
    </subcellularLocation>
</comment>
<dbReference type="Pfam" id="PF23243">
    <property type="entry name" value="HEAT_HEATR1"/>
    <property type="match status" value="1"/>
</dbReference>
<dbReference type="GO" id="GO:0034455">
    <property type="term" value="C:t-UTP complex"/>
    <property type="evidence" value="ECO:0007669"/>
    <property type="project" value="TreeGrafter"/>
</dbReference>
<name>A0A6H0XM70_9PEZI</name>
<evidence type="ECO:0000256" key="7">
    <source>
        <dbReference type="ARBA" id="ARBA00023242"/>
    </source>
</evidence>
<feature type="domain" description="BP28 C-terminal" evidence="12">
    <location>
        <begin position="1195"/>
        <end position="1337"/>
    </location>
</feature>
<organism evidence="13 14">
    <name type="scientific">Peltaster fructicola</name>
    <dbReference type="NCBI Taxonomy" id="286661"/>
    <lineage>
        <taxon>Eukaryota</taxon>
        <taxon>Fungi</taxon>
        <taxon>Dikarya</taxon>
        <taxon>Ascomycota</taxon>
        <taxon>Pezizomycotina</taxon>
        <taxon>Dothideomycetes</taxon>
        <taxon>Dothideomycetes incertae sedis</taxon>
        <taxon>Peltaster</taxon>
    </lineage>
</organism>
<dbReference type="EMBL" id="CP051139">
    <property type="protein sequence ID" value="QIW95823.1"/>
    <property type="molecule type" value="Genomic_DNA"/>
</dbReference>
<evidence type="ECO:0000256" key="10">
    <source>
        <dbReference type="RuleBase" id="RU367065"/>
    </source>
</evidence>
<keyword evidence="8 10" id="KW-0687">Ribonucleoprotein</keyword>
<dbReference type="GO" id="GO:0030515">
    <property type="term" value="F:snoRNA binding"/>
    <property type="evidence" value="ECO:0007669"/>
    <property type="project" value="TreeGrafter"/>
</dbReference>
<evidence type="ECO:0000256" key="5">
    <source>
        <dbReference type="ARBA" id="ARBA00022517"/>
    </source>
</evidence>
<keyword evidence="5 10" id="KW-0690">Ribosome biogenesis</keyword>
<gene>
    <name evidence="13" type="ORF">AMS68_001341</name>
</gene>
<evidence type="ECO:0000313" key="14">
    <source>
        <dbReference type="Proteomes" id="UP000503462"/>
    </source>
</evidence>
<sequence length="1467" mass="162488">MATALQQQLAVINARSTDQLNLKAQKARHSQSLLFEPREAGSQSFDTLFQICQEGFAELCQLDRRYAPFVRNLFAEDSVNTEREHMTATENKELDATIEQFLSLVSGKLLLRPAQKSVEWLVRRWRIHENNTSLMLYAFVPYHGHDIFATVLSILPKRLPPDFTFLRPYMASLQCPPRHALVAAAVSNSAFITSFSSFVLSASKRRLQSSLLVGSWVSILAQSLNARLDAAQSGRDEVRRQKSEDVLLGILPTLQEMLAIADAPDLFLAACMIMTILSTKVELEDKVLDAMMESIVRSWTNETVRDGIECLTVLAEEKDTTSIPRTVFEAIVKSDAAASAIISSMSRLRADNLILGLLDFSTGLLPNDMQLQSTELLTQILQHAYDQDLLFDALRQTLSEQSRSQNAPAQLKVTLDKILNTNDNNEIEDVKMIDDGVEDSASSSDEDDKMLAIDEPVPQAKPRSGVPESKMQSFTISSINDLDAFETLVNDFGTPAYDRLAEVFRACKVDLQNSIVARLFSQAAPEELNNNAIALRALHSIKLPSAALVHLLSLTTAKAVTESNRSAKRQRISKTAPDRSSIDVKDLNFALKRASLCLELVEDTLANRRRRIDDKYHTPLIKQLFALLGEVQTWRAATGSDLTYLQVLTLENMLAVLKFSDATSIDQSCLRTDMIVETLRSTASPQVHNSALLVISKIATFAPDAVLHSVMPLFTFMSSSTLRQADAYSVHVINMTIESIVPPLRESLKKRGKDLVAGASDLLLSFTAAFEHIPGHRRNDTFVQLLKVLGPNEALYAVMAMLVERYSEDNTLVETLRSIASSFGIHIQMRALAQYLDLTYDACKKRRSLSETILGFTEKNAAEANSSVATLLSGWASLVANPSLRSKLKAELRKEKAQEMLDTYGKLLEKLVSLPLHEGIVIKFTEPTLKNAHASALQALLALLPTEEFITSSAGLMQAGSEQVRVQVFDSLTQRVKDAKTNDTQLVSIFLETLPNCAVFLSTTQPVSVRKAAITCADAISEKFGKREPDAVSSIIKTILGPAALSSDSAVLQTASILWLASSVDIVRMDFVSVSGHVLEVTLELSTTTLRTSAPDWQLIDASFALFNAILDHQPWMLDAVVLQRALTLACQVQEVDDTKSWSAKQFCTLVPKQVALKELCTVLNETFTSITDIGSTAMVVRAKALQLAVDVNTKSTITKNADALSDLILRSFTLLAILDEDDEAYAIGIQSALDMTLKMNDLTFRPIYMRLVSWAETGDPDYDPHAEKELRLMSVYEFSQRLFDQLGSIVTTYASFILDNAIATLTGNRKTAYWSTLAIRIMHALQASFKQDQDDFWSAPQHFDGVAKALLGLLTQPIVYREEVVNETIVELAAAVSGSSEHLKVMNTHIMTALRDQEAAVRLWAVRCERDITERLTFDWLALLPEMLPFISELLEDSDEAVEREVLGWVAQIEQITGESLEGMLA</sequence>
<dbReference type="PANTHER" id="PTHR13457:SF1">
    <property type="entry name" value="HEAT REPEAT-CONTAINING PROTEIN 1"/>
    <property type="match status" value="1"/>
</dbReference>
<dbReference type="InterPro" id="IPR016024">
    <property type="entry name" value="ARM-type_fold"/>
</dbReference>
<dbReference type="GO" id="GO:0030686">
    <property type="term" value="C:90S preribosome"/>
    <property type="evidence" value="ECO:0007669"/>
    <property type="project" value="TreeGrafter"/>
</dbReference>
<dbReference type="GO" id="GO:0032040">
    <property type="term" value="C:small-subunit processome"/>
    <property type="evidence" value="ECO:0007669"/>
    <property type="project" value="TreeGrafter"/>
</dbReference>
<evidence type="ECO:0000256" key="8">
    <source>
        <dbReference type="ARBA" id="ARBA00023274"/>
    </source>
</evidence>
<keyword evidence="7 10" id="KW-0539">Nucleus</keyword>
<dbReference type="GO" id="GO:0000462">
    <property type="term" value="P:maturation of SSU-rRNA from tricistronic rRNA transcript (SSU-rRNA, 5.8S rRNA, LSU-rRNA)"/>
    <property type="evidence" value="ECO:0007669"/>
    <property type="project" value="TreeGrafter"/>
</dbReference>
<comment type="function">
    <text evidence="9">Involved in nucleolar processing of pre-18S ribosomal RNA. Involved in ribosome biosynthesis.</text>
</comment>
<dbReference type="SUPFAM" id="SSF48371">
    <property type="entry name" value="ARM repeat"/>
    <property type="match status" value="1"/>
</dbReference>
<evidence type="ECO:0000256" key="9">
    <source>
        <dbReference type="ARBA" id="ARBA00025076"/>
    </source>
</evidence>
<feature type="region of interest" description="Disordered" evidence="11">
    <location>
        <begin position="429"/>
        <end position="450"/>
    </location>
</feature>
<reference evidence="13 14" key="1">
    <citation type="journal article" date="2016" name="Sci. Rep.">
        <title>Peltaster fructicola genome reveals evolution from an invasive phytopathogen to an ectophytic parasite.</title>
        <authorList>
            <person name="Xu C."/>
            <person name="Chen H."/>
            <person name="Gleason M.L."/>
            <person name="Xu J.R."/>
            <person name="Liu H."/>
            <person name="Zhang R."/>
            <person name="Sun G."/>
        </authorList>
    </citation>
    <scope>NUCLEOTIDE SEQUENCE [LARGE SCALE GENOMIC DNA]</scope>
    <source>
        <strain evidence="13 14">LNHT1506</strain>
    </source>
</reference>
<dbReference type="Proteomes" id="UP000503462">
    <property type="component" value="Chromosome 1"/>
</dbReference>
<comment type="subunit">
    <text evidence="3 10">Component of the ribosomal small subunit (SSU) processome.</text>
</comment>
<dbReference type="PANTHER" id="PTHR13457">
    <property type="entry name" value="BAP28"/>
    <property type="match status" value="1"/>
</dbReference>
<evidence type="ECO:0000256" key="1">
    <source>
        <dbReference type="ARBA" id="ARBA00004604"/>
    </source>
</evidence>
<dbReference type="Pfam" id="PF08146">
    <property type="entry name" value="BP28CT"/>
    <property type="match status" value="1"/>
</dbReference>
<accession>A0A6H0XM70</accession>
<dbReference type="InterPro" id="IPR012954">
    <property type="entry name" value="BP28_C_dom"/>
</dbReference>